<proteinExistence type="predicted"/>
<keyword evidence="2 3" id="KW-0808">Transferase</keyword>
<dbReference type="CDD" id="cd02440">
    <property type="entry name" value="AdoMet_MTases"/>
    <property type="match status" value="1"/>
</dbReference>
<dbReference type="RefSeq" id="WP_116775649.1">
    <property type="nucleotide sequence ID" value="NZ_QDKG01000003.1"/>
</dbReference>
<dbReference type="PANTHER" id="PTHR43542:SF1">
    <property type="entry name" value="METHYLTRANSFERASE"/>
    <property type="match status" value="1"/>
</dbReference>
<keyword evidence="1 3" id="KW-0489">Methyltransferase</keyword>
<name>A0A2T8HHZ2_9SPHI</name>
<dbReference type="InterPro" id="IPR004398">
    <property type="entry name" value="RNA_MeTrfase_RsmD"/>
</dbReference>
<dbReference type="GO" id="GO:0008168">
    <property type="term" value="F:methyltransferase activity"/>
    <property type="evidence" value="ECO:0007669"/>
    <property type="project" value="UniProtKB-KW"/>
</dbReference>
<evidence type="ECO:0000313" key="3">
    <source>
        <dbReference type="EMBL" id="PVH25059.1"/>
    </source>
</evidence>
<dbReference type="PROSITE" id="PS00092">
    <property type="entry name" value="N6_MTASE"/>
    <property type="match status" value="1"/>
</dbReference>
<sequence length="180" mass="20210">MRIIGGRIGGIRINPPANLPVRPTTDIAKEALFNILQHRIDLDGAVCLDLFAGTGNISFELASRGAKSVLSVDAHFKCLKYIAEMAKEHQLAGISTRKADVFKLVQQEQGEYDFIFADPPYDIDRLPQLAHMILDNDLLKPEGILVIEHPSTRQMLSHPLLRDVRKYGYSSFSFYSQDEL</sequence>
<dbReference type="InterPro" id="IPR002052">
    <property type="entry name" value="DNA_methylase_N6_adenine_CS"/>
</dbReference>
<dbReference type="SUPFAM" id="SSF53335">
    <property type="entry name" value="S-adenosyl-L-methionine-dependent methyltransferases"/>
    <property type="match status" value="1"/>
</dbReference>
<dbReference type="GO" id="GO:0031167">
    <property type="term" value="P:rRNA methylation"/>
    <property type="evidence" value="ECO:0007669"/>
    <property type="project" value="InterPro"/>
</dbReference>
<dbReference type="OrthoDB" id="9803017at2"/>
<evidence type="ECO:0000256" key="2">
    <source>
        <dbReference type="ARBA" id="ARBA00022679"/>
    </source>
</evidence>
<comment type="caution">
    <text evidence="3">The sequence shown here is derived from an EMBL/GenBank/DDBJ whole genome shotgun (WGS) entry which is preliminary data.</text>
</comment>
<dbReference type="GO" id="GO:0003676">
    <property type="term" value="F:nucleic acid binding"/>
    <property type="evidence" value="ECO:0007669"/>
    <property type="project" value="InterPro"/>
</dbReference>
<dbReference type="EMBL" id="QDKG01000003">
    <property type="protein sequence ID" value="PVH25059.1"/>
    <property type="molecule type" value="Genomic_DNA"/>
</dbReference>
<evidence type="ECO:0000313" key="4">
    <source>
        <dbReference type="Proteomes" id="UP000245627"/>
    </source>
</evidence>
<dbReference type="InterPro" id="IPR029063">
    <property type="entry name" value="SAM-dependent_MTases_sf"/>
</dbReference>
<keyword evidence="4" id="KW-1185">Reference proteome</keyword>
<dbReference type="Gene3D" id="3.40.50.150">
    <property type="entry name" value="Vaccinia Virus protein VP39"/>
    <property type="match status" value="1"/>
</dbReference>
<dbReference type="NCBIfam" id="TIGR00095">
    <property type="entry name" value="16S rRNA (guanine(966)-N(2))-methyltransferase RsmD"/>
    <property type="match status" value="1"/>
</dbReference>
<protein>
    <submittedName>
        <fullName evidence="3">16S rRNA (Guanine(966)-N(2))-methyltransferase RsmD</fullName>
    </submittedName>
</protein>
<gene>
    <name evidence="3" type="primary">rsmD</name>
    <name evidence="3" type="ORF">DC487_08990</name>
</gene>
<dbReference type="Pfam" id="PF03602">
    <property type="entry name" value="Cons_hypoth95"/>
    <property type="match status" value="1"/>
</dbReference>
<dbReference type="PIRSF" id="PIRSF004553">
    <property type="entry name" value="CHP00095"/>
    <property type="match status" value="1"/>
</dbReference>
<dbReference type="AlphaFoldDB" id="A0A2T8HHZ2"/>
<accession>A0A2T8HHZ2</accession>
<organism evidence="3 4">
    <name type="scientific">Sphingobacterium corticibacter</name>
    <dbReference type="NCBI Taxonomy" id="2171749"/>
    <lineage>
        <taxon>Bacteria</taxon>
        <taxon>Pseudomonadati</taxon>
        <taxon>Bacteroidota</taxon>
        <taxon>Sphingobacteriia</taxon>
        <taxon>Sphingobacteriales</taxon>
        <taxon>Sphingobacteriaceae</taxon>
        <taxon>Sphingobacterium</taxon>
    </lineage>
</organism>
<dbReference type="PANTHER" id="PTHR43542">
    <property type="entry name" value="METHYLTRANSFERASE"/>
    <property type="match status" value="1"/>
</dbReference>
<reference evidence="3 4" key="1">
    <citation type="submission" date="2018-04" db="EMBL/GenBank/DDBJ databases">
        <title>Sphingobacterium cortibacter sp. nov.</title>
        <authorList>
            <person name="Li Y."/>
        </authorList>
    </citation>
    <scope>NUCLEOTIDE SEQUENCE [LARGE SCALE GENOMIC DNA]</scope>
    <source>
        <strain evidence="3 4">2c-3</strain>
    </source>
</reference>
<evidence type="ECO:0000256" key="1">
    <source>
        <dbReference type="ARBA" id="ARBA00022603"/>
    </source>
</evidence>
<dbReference type="Proteomes" id="UP000245627">
    <property type="component" value="Unassembled WGS sequence"/>
</dbReference>